<organism evidence="1">
    <name type="scientific">marine metagenome</name>
    <dbReference type="NCBI Taxonomy" id="408172"/>
    <lineage>
        <taxon>unclassified sequences</taxon>
        <taxon>metagenomes</taxon>
        <taxon>ecological metagenomes</taxon>
    </lineage>
</organism>
<evidence type="ECO:0000313" key="1">
    <source>
        <dbReference type="EMBL" id="SVB90731.1"/>
    </source>
</evidence>
<name>A0A382HW61_9ZZZZ</name>
<dbReference type="EMBL" id="UINC01063272">
    <property type="protein sequence ID" value="SVB90731.1"/>
    <property type="molecule type" value="Genomic_DNA"/>
</dbReference>
<feature type="non-terminal residue" evidence="1">
    <location>
        <position position="1"/>
    </location>
</feature>
<proteinExistence type="predicted"/>
<dbReference type="AlphaFoldDB" id="A0A382HW61"/>
<protein>
    <submittedName>
        <fullName evidence="1">Uncharacterized protein</fullName>
    </submittedName>
</protein>
<reference evidence="1" key="1">
    <citation type="submission" date="2018-05" db="EMBL/GenBank/DDBJ databases">
        <authorList>
            <person name="Lanie J.A."/>
            <person name="Ng W.-L."/>
            <person name="Kazmierczak K.M."/>
            <person name="Andrzejewski T.M."/>
            <person name="Davidsen T.M."/>
            <person name="Wayne K.J."/>
            <person name="Tettelin H."/>
            <person name="Glass J.I."/>
            <person name="Rusch D."/>
            <person name="Podicherti R."/>
            <person name="Tsui H.-C.T."/>
            <person name="Winkler M.E."/>
        </authorList>
    </citation>
    <scope>NUCLEOTIDE SEQUENCE</scope>
</reference>
<sequence length="24" mass="2964">VCVWLCPRVPPLWLPVWLSRMQKR</sequence>
<accession>A0A382HW61</accession>
<gene>
    <name evidence="1" type="ORF">METZ01_LOCUS243585</name>
</gene>